<accession>A0AAV7QXN1</accession>
<sequence>MPPKLVKKIRDIGILEVLNEEGADRCVHKRDKEKTKRWDLKELSSYYSGGWSVSVSPPPDLKPDLRPRTALKYHSWQPTVGPRYHSKNLLADCDSFIGRHTINGDSNP</sequence>
<dbReference type="AlphaFoldDB" id="A0AAV7QXN1"/>
<protein>
    <submittedName>
        <fullName evidence="1">Uncharacterized protein</fullName>
    </submittedName>
</protein>
<keyword evidence="2" id="KW-1185">Reference proteome</keyword>
<comment type="caution">
    <text evidence="1">The sequence shown here is derived from an EMBL/GenBank/DDBJ whole genome shotgun (WGS) entry which is preliminary data.</text>
</comment>
<name>A0AAV7QXN1_PLEWA</name>
<evidence type="ECO:0000313" key="2">
    <source>
        <dbReference type="Proteomes" id="UP001066276"/>
    </source>
</evidence>
<evidence type="ECO:0000313" key="1">
    <source>
        <dbReference type="EMBL" id="KAJ1144803.1"/>
    </source>
</evidence>
<dbReference type="EMBL" id="JANPWB010000010">
    <property type="protein sequence ID" value="KAJ1144803.1"/>
    <property type="molecule type" value="Genomic_DNA"/>
</dbReference>
<reference evidence="1" key="1">
    <citation type="journal article" date="2022" name="bioRxiv">
        <title>Sequencing and chromosome-scale assembly of the giantPleurodeles waltlgenome.</title>
        <authorList>
            <person name="Brown T."/>
            <person name="Elewa A."/>
            <person name="Iarovenko S."/>
            <person name="Subramanian E."/>
            <person name="Araus A.J."/>
            <person name="Petzold A."/>
            <person name="Susuki M."/>
            <person name="Suzuki K.-i.T."/>
            <person name="Hayashi T."/>
            <person name="Toyoda A."/>
            <person name="Oliveira C."/>
            <person name="Osipova E."/>
            <person name="Leigh N.D."/>
            <person name="Simon A."/>
            <person name="Yun M.H."/>
        </authorList>
    </citation>
    <scope>NUCLEOTIDE SEQUENCE</scope>
    <source>
        <strain evidence="1">20211129_DDA</strain>
        <tissue evidence="1">Liver</tissue>
    </source>
</reference>
<gene>
    <name evidence="1" type="ORF">NDU88_011098</name>
</gene>
<organism evidence="1 2">
    <name type="scientific">Pleurodeles waltl</name>
    <name type="common">Iberian ribbed newt</name>
    <dbReference type="NCBI Taxonomy" id="8319"/>
    <lineage>
        <taxon>Eukaryota</taxon>
        <taxon>Metazoa</taxon>
        <taxon>Chordata</taxon>
        <taxon>Craniata</taxon>
        <taxon>Vertebrata</taxon>
        <taxon>Euteleostomi</taxon>
        <taxon>Amphibia</taxon>
        <taxon>Batrachia</taxon>
        <taxon>Caudata</taxon>
        <taxon>Salamandroidea</taxon>
        <taxon>Salamandridae</taxon>
        <taxon>Pleurodelinae</taxon>
        <taxon>Pleurodeles</taxon>
    </lineage>
</organism>
<proteinExistence type="predicted"/>
<dbReference type="Proteomes" id="UP001066276">
    <property type="component" value="Chromosome 6"/>
</dbReference>